<dbReference type="InterPro" id="IPR029064">
    <property type="entry name" value="Ribosomal_eL30-like_sf"/>
</dbReference>
<feature type="domain" description="Ribosomal protein eL8/eL30/eS12/Gadd45" evidence="1">
    <location>
        <begin position="7"/>
        <end position="95"/>
    </location>
</feature>
<dbReference type="AlphaFoldDB" id="A0AA44BEJ9"/>
<evidence type="ECO:0000259" key="1">
    <source>
        <dbReference type="Pfam" id="PF01248"/>
    </source>
</evidence>
<dbReference type="InterPro" id="IPR004038">
    <property type="entry name" value="Ribosomal_eL8/eL30/eS12/Gad45"/>
</dbReference>
<evidence type="ECO:0000313" key="3">
    <source>
        <dbReference type="Proteomes" id="UP000449710"/>
    </source>
</evidence>
<accession>A0AA44BEJ9</accession>
<keyword evidence="2" id="KW-0687">Ribonucleoprotein</keyword>
<dbReference type="RefSeq" id="WP_160719185.1">
    <property type="nucleotide sequence ID" value="NZ_SUMG01000003.1"/>
</dbReference>
<protein>
    <submittedName>
        <fullName evidence="2">50S ribosomal protein L7ae</fullName>
    </submittedName>
</protein>
<dbReference type="SUPFAM" id="SSF55315">
    <property type="entry name" value="L30e-like"/>
    <property type="match status" value="1"/>
</dbReference>
<dbReference type="Proteomes" id="UP000449710">
    <property type="component" value="Unassembled WGS sequence"/>
</dbReference>
<dbReference type="Gene3D" id="3.30.1330.30">
    <property type="match status" value="1"/>
</dbReference>
<gene>
    <name evidence="2" type="ORF">ISALK_03770</name>
</gene>
<organism evidence="2 3">
    <name type="scientific">Isachenkonia alkalipeptolytica</name>
    <dbReference type="NCBI Taxonomy" id="2565777"/>
    <lineage>
        <taxon>Bacteria</taxon>
        <taxon>Bacillati</taxon>
        <taxon>Bacillota</taxon>
        <taxon>Clostridia</taxon>
        <taxon>Eubacteriales</taxon>
        <taxon>Clostridiaceae</taxon>
        <taxon>Isachenkonia</taxon>
    </lineage>
</organism>
<dbReference type="EMBL" id="SUMG01000003">
    <property type="protein sequence ID" value="NBG87611.1"/>
    <property type="molecule type" value="Genomic_DNA"/>
</dbReference>
<name>A0AA44BEJ9_9CLOT</name>
<evidence type="ECO:0000313" key="2">
    <source>
        <dbReference type="EMBL" id="NBG87611.1"/>
    </source>
</evidence>
<keyword evidence="2" id="KW-0689">Ribosomal protein</keyword>
<sequence>MKHNPKVLGLLGLAMRAGQVVSGEEGVLAAIKSQKVQLVLIAEDASQGTKKKFTDKSSYRDIPHRILFEKEVLGHAIGKKTRAVIGIVDPNFAKKMLEMIDCSH</sequence>
<keyword evidence="3" id="KW-1185">Reference proteome</keyword>
<dbReference type="Pfam" id="PF01248">
    <property type="entry name" value="Ribosomal_L7Ae"/>
    <property type="match status" value="1"/>
</dbReference>
<comment type="caution">
    <text evidence="2">The sequence shown here is derived from an EMBL/GenBank/DDBJ whole genome shotgun (WGS) entry which is preliminary data.</text>
</comment>
<proteinExistence type="predicted"/>
<dbReference type="GO" id="GO:0005840">
    <property type="term" value="C:ribosome"/>
    <property type="evidence" value="ECO:0007669"/>
    <property type="project" value="UniProtKB-KW"/>
</dbReference>
<reference evidence="2 3" key="1">
    <citation type="submission" date="2019-04" db="EMBL/GenBank/DDBJ databases">
        <title>Isachenkonia alkalipeptolytica gen. nov. sp. nov. a new anaerobic, alkiliphilic organothrophic bacterium capable to reduce synthesized ferrihydrite isolated from a soda lake.</title>
        <authorList>
            <person name="Toshchakov S.V."/>
            <person name="Zavarzina D.G."/>
            <person name="Zhilina T.N."/>
            <person name="Kostrikina N.A."/>
            <person name="Kublanov I.V."/>
        </authorList>
    </citation>
    <scope>NUCLEOTIDE SEQUENCE [LARGE SCALE GENOMIC DNA]</scope>
    <source>
        <strain evidence="2 3">Z-1701</strain>
    </source>
</reference>